<accession>A0A6A6GVK8</accession>
<dbReference type="AlphaFoldDB" id="A0A6A6GVK8"/>
<reference evidence="1" key="1">
    <citation type="journal article" date="2020" name="Stud. Mycol.">
        <title>101 Dothideomycetes genomes: a test case for predicting lifestyles and emergence of pathogens.</title>
        <authorList>
            <person name="Haridas S."/>
            <person name="Albert R."/>
            <person name="Binder M."/>
            <person name="Bloem J."/>
            <person name="Labutti K."/>
            <person name="Salamov A."/>
            <person name="Andreopoulos B."/>
            <person name="Baker S."/>
            <person name="Barry K."/>
            <person name="Bills G."/>
            <person name="Bluhm B."/>
            <person name="Cannon C."/>
            <person name="Castanera R."/>
            <person name="Culley D."/>
            <person name="Daum C."/>
            <person name="Ezra D."/>
            <person name="Gonzalez J."/>
            <person name="Henrissat B."/>
            <person name="Kuo A."/>
            <person name="Liang C."/>
            <person name="Lipzen A."/>
            <person name="Lutzoni F."/>
            <person name="Magnuson J."/>
            <person name="Mondo S."/>
            <person name="Nolan M."/>
            <person name="Ohm R."/>
            <person name="Pangilinan J."/>
            <person name="Park H.-J."/>
            <person name="Ramirez L."/>
            <person name="Alfaro M."/>
            <person name="Sun H."/>
            <person name="Tritt A."/>
            <person name="Yoshinaga Y."/>
            <person name="Zwiers L.-H."/>
            <person name="Turgeon B."/>
            <person name="Goodwin S."/>
            <person name="Spatafora J."/>
            <person name="Crous P."/>
            <person name="Grigoriev I."/>
        </authorList>
    </citation>
    <scope>NUCLEOTIDE SEQUENCE</scope>
    <source>
        <strain evidence="1">Tuck. ex Michener</strain>
    </source>
</reference>
<dbReference type="Proteomes" id="UP000800092">
    <property type="component" value="Unassembled WGS sequence"/>
</dbReference>
<proteinExistence type="predicted"/>
<sequence length="335" mass="37505">MWPTGSPGILLPPMAFPNHREGLRKMSLRNLSRSIQTLDDEDLARFTTALEHYLAYQRAIDPLRRTVRLRAPTSASELTLDKTEKSVDECLAEINALPHANQEALLSEIQTANALRGPAAHLREALELSSITLRGEISLAAFGRKIDTNEALGKGLHQQELNVHARFYLVPADPQVPDMVLELSYGYRTMTQPIESAVCPDDNVWMGSDGEEIEYDDAPIFYSEVWVTAHYGPGDAAVVATRPLDATLTCTALRHQRRSDLYAYDYQHGELRDLLQAVAEDVGWGTMEADVAGIETLNDEGVRPEMVKICNSVQLWGGNSWMCWLEGRLCRRWTI</sequence>
<name>A0A6A6GVK8_VIRVR</name>
<gene>
    <name evidence="1" type="ORF">EV356DRAFT_375448</name>
</gene>
<dbReference type="EMBL" id="ML991858">
    <property type="protein sequence ID" value="KAF2229611.1"/>
    <property type="molecule type" value="Genomic_DNA"/>
</dbReference>
<evidence type="ECO:0000313" key="1">
    <source>
        <dbReference type="EMBL" id="KAF2229611.1"/>
    </source>
</evidence>
<keyword evidence="2" id="KW-1185">Reference proteome</keyword>
<protein>
    <submittedName>
        <fullName evidence="1">Uncharacterized protein</fullName>
    </submittedName>
</protein>
<evidence type="ECO:0000313" key="2">
    <source>
        <dbReference type="Proteomes" id="UP000800092"/>
    </source>
</evidence>
<organism evidence="1 2">
    <name type="scientific">Viridothelium virens</name>
    <name type="common">Speckled blister lichen</name>
    <name type="synonym">Trypethelium virens</name>
    <dbReference type="NCBI Taxonomy" id="1048519"/>
    <lineage>
        <taxon>Eukaryota</taxon>
        <taxon>Fungi</taxon>
        <taxon>Dikarya</taxon>
        <taxon>Ascomycota</taxon>
        <taxon>Pezizomycotina</taxon>
        <taxon>Dothideomycetes</taxon>
        <taxon>Dothideomycetes incertae sedis</taxon>
        <taxon>Trypetheliales</taxon>
        <taxon>Trypetheliaceae</taxon>
        <taxon>Viridothelium</taxon>
    </lineage>
</organism>